<reference evidence="2 3" key="1">
    <citation type="journal article" date="2023" name="Plants (Basel)">
        <title>Bridging the Gap: Combining Genomics and Transcriptomics Approaches to Understand Stylosanthes scabra, an Orphan Legume from the Brazilian Caatinga.</title>
        <authorList>
            <person name="Ferreira-Neto J.R.C."/>
            <person name="da Silva M.D."/>
            <person name="Binneck E."/>
            <person name="de Melo N.F."/>
            <person name="da Silva R.H."/>
            <person name="de Melo A.L.T.M."/>
            <person name="Pandolfi V."/>
            <person name="Bustamante F.O."/>
            <person name="Brasileiro-Vidal A.C."/>
            <person name="Benko-Iseppon A.M."/>
        </authorList>
    </citation>
    <scope>NUCLEOTIDE SEQUENCE [LARGE SCALE GENOMIC DNA]</scope>
    <source>
        <tissue evidence="2">Leaves</tissue>
    </source>
</reference>
<dbReference type="Proteomes" id="UP001341840">
    <property type="component" value="Unassembled WGS sequence"/>
</dbReference>
<sequence length="154" mass="17476">MGFRFLQVLDNLYVITLNDHLKEQHSWTFSNSIKHARASDSWELMDKLILLRESQKSPLLHTTPIPTVSSSIHTTSTLILPLLGGGLFQFSELQAQVEEIDITFGLTDWAKVISSCFFFAILAISMGALFYPQTVIRFEEQAFVSSSYDDWIPS</sequence>
<feature type="transmembrane region" description="Helical" evidence="1">
    <location>
        <begin position="112"/>
        <end position="131"/>
    </location>
</feature>
<evidence type="ECO:0000313" key="2">
    <source>
        <dbReference type="EMBL" id="MED6221966.1"/>
    </source>
</evidence>
<gene>
    <name evidence="2" type="ORF">PIB30_059856</name>
</gene>
<name>A0ABU6ZJ47_9FABA</name>
<accession>A0ABU6ZJ47</accession>
<protein>
    <submittedName>
        <fullName evidence="2">Uncharacterized protein</fullName>
    </submittedName>
</protein>
<organism evidence="2 3">
    <name type="scientific">Stylosanthes scabra</name>
    <dbReference type="NCBI Taxonomy" id="79078"/>
    <lineage>
        <taxon>Eukaryota</taxon>
        <taxon>Viridiplantae</taxon>
        <taxon>Streptophyta</taxon>
        <taxon>Embryophyta</taxon>
        <taxon>Tracheophyta</taxon>
        <taxon>Spermatophyta</taxon>
        <taxon>Magnoliopsida</taxon>
        <taxon>eudicotyledons</taxon>
        <taxon>Gunneridae</taxon>
        <taxon>Pentapetalae</taxon>
        <taxon>rosids</taxon>
        <taxon>fabids</taxon>
        <taxon>Fabales</taxon>
        <taxon>Fabaceae</taxon>
        <taxon>Papilionoideae</taxon>
        <taxon>50 kb inversion clade</taxon>
        <taxon>dalbergioids sensu lato</taxon>
        <taxon>Dalbergieae</taxon>
        <taxon>Pterocarpus clade</taxon>
        <taxon>Stylosanthes</taxon>
    </lineage>
</organism>
<keyword evidence="1" id="KW-1133">Transmembrane helix</keyword>
<keyword evidence="3" id="KW-1185">Reference proteome</keyword>
<keyword evidence="1" id="KW-0812">Transmembrane</keyword>
<keyword evidence="1" id="KW-0472">Membrane</keyword>
<comment type="caution">
    <text evidence="2">The sequence shown here is derived from an EMBL/GenBank/DDBJ whole genome shotgun (WGS) entry which is preliminary data.</text>
</comment>
<proteinExistence type="predicted"/>
<dbReference type="EMBL" id="JASCZI010272381">
    <property type="protein sequence ID" value="MED6221966.1"/>
    <property type="molecule type" value="Genomic_DNA"/>
</dbReference>
<evidence type="ECO:0000256" key="1">
    <source>
        <dbReference type="SAM" id="Phobius"/>
    </source>
</evidence>
<evidence type="ECO:0000313" key="3">
    <source>
        <dbReference type="Proteomes" id="UP001341840"/>
    </source>
</evidence>